<dbReference type="PANTHER" id="PTHR10223:SF0">
    <property type="entry name" value="26S PROTEASOME NON-ATPASE REGULATORY SUBUNIT 4"/>
    <property type="match status" value="1"/>
</dbReference>
<dbReference type="EMBL" id="HBKR01022155">
    <property type="protein sequence ID" value="CAE2312311.1"/>
    <property type="molecule type" value="Transcribed_RNA"/>
</dbReference>
<feature type="region of interest" description="Disordered" evidence="3">
    <location>
        <begin position="293"/>
        <end position="359"/>
    </location>
</feature>
<sequence>MRNGDYSSSRMDSQEDAVLMLATSKLNSNPESTVAVVSMAKGVDVKLTLTTDEGALNAAVRQTKVGGESNLANSLKVSQLLLKNRQNKHGDQRIVCFVGSPIQTDEKDLVRLGKLLRKNGIAVDVVSFGEESENSTKLDAFVATVNKTVDGADNSHLITVPAGPHVLSEILLSTPLFAGTFGMDAGGGGMGAGLGAMPGGDDPELAAAILQSCKEEEERIRKLQEEQAGSEGAAEAQSEAVEMEEDDGMDESMRAAIEMSILEANEAGVEVVAEEGDDDEDMDDELALAMEISKQLEEAEAAGGGDEQGDDVADIMNDPSFLESVLGELDGVDMDDPRIKEALGGDEEKSDDKKDEEKK</sequence>
<reference evidence="5" key="1">
    <citation type="submission" date="2021-01" db="EMBL/GenBank/DDBJ databases">
        <authorList>
            <person name="Corre E."/>
            <person name="Pelletier E."/>
            <person name="Niang G."/>
            <person name="Scheremetjew M."/>
            <person name="Finn R."/>
            <person name="Kale V."/>
            <person name="Holt S."/>
            <person name="Cochrane G."/>
            <person name="Meng A."/>
            <person name="Brown T."/>
            <person name="Cohen L."/>
        </authorList>
    </citation>
    <scope>NUCLEOTIDE SEQUENCE</scope>
    <source>
        <strain evidence="5">SoJaBio B1-5/56/2</strain>
    </source>
</reference>
<dbReference type="SMART" id="SM00726">
    <property type="entry name" value="UIM"/>
    <property type="match status" value="3"/>
</dbReference>
<name>A0A7S4L1M7_9EUKA</name>
<dbReference type="PANTHER" id="PTHR10223">
    <property type="entry name" value="26S PROTEASOME NON-ATPASE REGULATORY SUBUNIT 4"/>
    <property type="match status" value="1"/>
</dbReference>
<dbReference type="Gene3D" id="3.40.50.410">
    <property type="entry name" value="von Willebrand factor, type A domain"/>
    <property type="match status" value="1"/>
</dbReference>
<dbReference type="Pfam" id="PF13519">
    <property type="entry name" value="VWA_2"/>
    <property type="match status" value="1"/>
</dbReference>
<dbReference type="GO" id="GO:0031593">
    <property type="term" value="F:polyubiquitin modification-dependent protein binding"/>
    <property type="evidence" value="ECO:0007669"/>
    <property type="project" value="TreeGrafter"/>
</dbReference>
<feature type="region of interest" description="Disordered" evidence="3">
    <location>
        <begin position="217"/>
        <end position="247"/>
    </location>
</feature>
<dbReference type="GO" id="GO:0005829">
    <property type="term" value="C:cytosol"/>
    <property type="evidence" value="ECO:0007669"/>
    <property type="project" value="TreeGrafter"/>
</dbReference>
<dbReference type="GO" id="GO:0043161">
    <property type="term" value="P:proteasome-mediated ubiquitin-dependent protein catabolic process"/>
    <property type="evidence" value="ECO:0007669"/>
    <property type="project" value="TreeGrafter"/>
</dbReference>
<evidence type="ECO:0000256" key="1">
    <source>
        <dbReference type="ARBA" id="ARBA00005574"/>
    </source>
</evidence>
<evidence type="ECO:0000259" key="4">
    <source>
        <dbReference type="PROSITE" id="PS50234"/>
    </source>
</evidence>
<dbReference type="GO" id="GO:0008540">
    <property type="term" value="C:proteasome regulatory particle, base subcomplex"/>
    <property type="evidence" value="ECO:0007669"/>
    <property type="project" value="TreeGrafter"/>
</dbReference>
<dbReference type="AlphaFoldDB" id="A0A7S4L1M7"/>
<evidence type="ECO:0000256" key="2">
    <source>
        <dbReference type="ARBA" id="ARBA00022942"/>
    </source>
</evidence>
<comment type="similarity">
    <text evidence="1">Belongs to the proteasome subunit S5A family.</text>
</comment>
<proteinExistence type="inferred from homology"/>
<dbReference type="FunFam" id="3.40.50.410:FF:000005">
    <property type="entry name" value="26S proteasome non-ATPase regulatory subunit 4"/>
    <property type="match status" value="1"/>
</dbReference>
<protein>
    <recommendedName>
        <fullName evidence="4">VWFA domain-containing protein</fullName>
    </recommendedName>
</protein>
<dbReference type="InterPro" id="IPR027040">
    <property type="entry name" value="PSMD4"/>
</dbReference>
<dbReference type="InterPro" id="IPR036465">
    <property type="entry name" value="vWFA_dom_sf"/>
</dbReference>
<feature type="domain" description="VWFA" evidence="4">
    <location>
        <begin position="1"/>
        <end position="176"/>
    </location>
</feature>
<accession>A0A7S4L1M7</accession>
<evidence type="ECO:0000313" key="5">
    <source>
        <dbReference type="EMBL" id="CAE2312311.1"/>
    </source>
</evidence>
<dbReference type="PROSITE" id="PS50330">
    <property type="entry name" value="UIM"/>
    <property type="match status" value="1"/>
</dbReference>
<dbReference type="PROSITE" id="PS50234">
    <property type="entry name" value="VWFA"/>
    <property type="match status" value="1"/>
</dbReference>
<evidence type="ECO:0000256" key="3">
    <source>
        <dbReference type="SAM" id="MobiDB-lite"/>
    </source>
</evidence>
<keyword evidence="2" id="KW-0647">Proteasome</keyword>
<dbReference type="SUPFAM" id="SSF53300">
    <property type="entry name" value="vWA-like"/>
    <property type="match status" value="1"/>
</dbReference>
<organism evidence="5">
    <name type="scientific">Paramoeba aestuarina</name>
    <dbReference type="NCBI Taxonomy" id="180227"/>
    <lineage>
        <taxon>Eukaryota</taxon>
        <taxon>Amoebozoa</taxon>
        <taxon>Discosea</taxon>
        <taxon>Flabellinia</taxon>
        <taxon>Dactylopodida</taxon>
        <taxon>Paramoebidae</taxon>
        <taxon>Paramoeba</taxon>
    </lineage>
</organism>
<dbReference type="GO" id="GO:0005634">
    <property type="term" value="C:nucleus"/>
    <property type="evidence" value="ECO:0007669"/>
    <property type="project" value="TreeGrafter"/>
</dbReference>
<feature type="compositionally biased region" description="Low complexity" evidence="3">
    <location>
        <begin position="226"/>
        <end position="240"/>
    </location>
</feature>
<dbReference type="InterPro" id="IPR002035">
    <property type="entry name" value="VWF_A"/>
</dbReference>
<gene>
    <name evidence="5" type="ORF">NAES01612_LOCUS14440</name>
</gene>
<feature type="compositionally biased region" description="Basic and acidic residues" evidence="3">
    <location>
        <begin position="335"/>
        <end position="359"/>
    </location>
</feature>
<dbReference type="InterPro" id="IPR003903">
    <property type="entry name" value="UIM_dom"/>
</dbReference>